<comment type="caution">
    <text evidence="3">The sequence shown here is derived from an EMBL/GenBank/DDBJ whole genome shotgun (WGS) entry which is preliminary data.</text>
</comment>
<keyword evidence="2" id="KW-1133">Transmembrane helix</keyword>
<protein>
    <submittedName>
        <fullName evidence="3">Uncharacterized protein</fullName>
    </submittedName>
</protein>
<reference evidence="4" key="1">
    <citation type="journal article" date="2023" name="Commun. Biol.">
        <title>Genome analysis of Parmales, the sister group of diatoms, reveals the evolutionary specialization of diatoms from phago-mixotrophs to photoautotrophs.</title>
        <authorList>
            <person name="Ban H."/>
            <person name="Sato S."/>
            <person name="Yoshikawa S."/>
            <person name="Yamada K."/>
            <person name="Nakamura Y."/>
            <person name="Ichinomiya M."/>
            <person name="Sato N."/>
            <person name="Blanc-Mathieu R."/>
            <person name="Endo H."/>
            <person name="Kuwata A."/>
            <person name="Ogata H."/>
        </authorList>
    </citation>
    <scope>NUCLEOTIDE SEQUENCE [LARGE SCALE GENOMIC DNA]</scope>
</reference>
<name>A0A9W7ATD0_9STRA</name>
<evidence type="ECO:0000256" key="2">
    <source>
        <dbReference type="SAM" id="Phobius"/>
    </source>
</evidence>
<dbReference type="AlphaFoldDB" id="A0A9W7ATD0"/>
<sequence>MGNIFKSSCKYNSGWNKGNACPPGFTVTESCSWWSSTITCEAPKTGFDSRAVPVSARFNMNGACTSDPTSPDSGGATPTAPPSCPNAGGVSIGTRLTPCCELGFGACTPKGWANLAMCADAVGDMVFDVRNPTSCTGKFDGLSNNFAAQEWCKDAGMDNCWLPYSMQADNSCIPYNKDSAGQWDKSSGWTATSKKGGAEIVLVGAVPVDNQVFKNGGSDIPPSRKLDVGSIGATAGGGAMCVVGLVLVARKKKKKQKSSASELEISGGAGQV</sequence>
<accession>A0A9W7ATD0</accession>
<evidence type="ECO:0000313" key="3">
    <source>
        <dbReference type="EMBL" id="GMH74019.1"/>
    </source>
</evidence>
<feature type="transmembrane region" description="Helical" evidence="2">
    <location>
        <begin position="228"/>
        <end position="249"/>
    </location>
</feature>
<keyword evidence="2" id="KW-0812">Transmembrane</keyword>
<dbReference type="Proteomes" id="UP001162640">
    <property type="component" value="Unassembled WGS sequence"/>
</dbReference>
<evidence type="ECO:0000313" key="4">
    <source>
        <dbReference type="Proteomes" id="UP001162640"/>
    </source>
</evidence>
<proteinExistence type="predicted"/>
<evidence type="ECO:0000256" key="1">
    <source>
        <dbReference type="SAM" id="MobiDB-lite"/>
    </source>
</evidence>
<dbReference type="EMBL" id="BLQM01000191">
    <property type="protein sequence ID" value="GMH74019.1"/>
    <property type="molecule type" value="Genomic_DNA"/>
</dbReference>
<keyword evidence="2" id="KW-0472">Membrane</keyword>
<organism evidence="3 4">
    <name type="scientific">Triparma laevis f. inornata</name>
    <dbReference type="NCBI Taxonomy" id="1714386"/>
    <lineage>
        <taxon>Eukaryota</taxon>
        <taxon>Sar</taxon>
        <taxon>Stramenopiles</taxon>
        <taxon>Ochrophyta</taxon>
        <taxon>Bolidophyceae</taxon>
        <taxon>Parmales</taxon>
        <taxon>Triparmaceae</taxon>
        <taxon>Triparma</taxon>
    </lineage>
</organism>
<feature type="region of interest" description="Disordered" evidence="1">
    <location>
        <begin position="253"/>
        <end position="272"/>
    </location>
</feature>
<gene>
    <name evidence="3" type="ORF">TL16_g06347</name>
</gene>